<feature type="domain" description="Xylose isomerase-like TIM barrel" evidence="1">
    <location>
        <begin position="23"/>
        <end position="247"/>
    </location>
</feature>
<dbReference type="InterPro" id="IPR036237">
    <property type="entry name" value="Xyl_isomerase-like_sf"/>
</dbReference>
<dbReference type="Gene3D" id="3.20.20.150">
    <property type="entry name" value="Divalent-metal-dependent TIM barrel enzymes"/>
    <property type="match status" value="1"/>
</dbReference>
<proteinExistence type="predicted"/>
<dbReference type="Proteomes" id="UP001496146">
    <property type="component" value="Unassembled WGS sequence"/>
</dbReference>
<name>A0ABV1BPG6_9FIRM</name>
<dbReference type="InterPro" id="IPR050312">
    <property type="entry name" value="IolE/XylAMocC-like"/>
</dbReference>
<sequence>MKIGCRAHDYGKHPAQELALILHNAGYQAAQVAVPKAIEGINDYQHISPEQLETLRSGFAAHDVEISVLGCYQDLSDPDAEKRATAVQNICRVLSWQHLAGGRCVGSETSYLHLDAEKRAARREWMFDSVLRIVETAAKMDAIFAVEPVYWHPLDSMEVVQQLIDRVADPEHLHFIFDPANVLENHNILHQTKLWNDWLSLIGSRIDAIHVKDFTYGSTGTYDTYGPTPLGKGCIQYAEISKWLHQQSRDIPLLREEVILNCAAEDIAFMSAL</sequence>
<comment type="caution">
    <text evidence="2">The sequence shown here is derived from an EMBL/GenBank/DDBJ whole genome shotgun (WGS) entry which is preliminary data.</text>
</comment>
<dbReference type="InterPro" id="IPR013022">
    <property type="entry name" value="Xyl_isomerase-like_TIM-brl"/>
</dbReference>
<dbReference type="SUPFAM" id="SSF51658">
    <property type="entry name" value="Xylose isomerase-like"/>
    <property type="match status" value="1"/>
</dbReference>
<protein>
    <submittedName>
        <fullName evidence="2">TIM barrel protein</fullName>
    </submittedName>
</protein>
<gene>
    <name evidence="2" type="ORF">WMO17_07450</name>
</gene>
<keyword evidence="3" id="KW-1185">Reference proteome</keyword>
<dbReference type="RefSeq" id="WP_120120941.1">
    <property type="nucleotide sequence ID" value="NZ_JBBMEP010000011.1"/>
</dbReference>
<evidence type="ECO:0000313" key="3">
    <source>
        <dbReference type="Proteomes" id="UP001496146"/>
    </source>
</evidence>
<dbReference type="PANTHER" id="PTHR12110:SF53">
    <property type="entry name" value="BLR5974 PROTEIN"/>
    <property type="match status" value="1"/>
</dbReference>
<dbReference type="Pfam" id="PF01261">
    <property type="entry name" value="AP_endonuc_2"/>
    <property type="match status" value="1"/>
</dbReference>
<evidence type="ECO:0000313" key="2">
    <source>
        <dbReference type="EMBL" id="MEQ2377197.1"/>
    </source>
</evidence>
<evidence type="ECO:0000259" key="1">
    <source>
        <dbReference type="Pfam" id="PF01261"/>
    </source>
</evidence>
<reference evidence="2 3" key="1">
    <citation type="submission" date="2024-03" db="EMBL/GenBank/DDBJ databases">
        <title>Human intestinal bacterial collection.</title>
        <authorList>
            <person name="Pauvert C."/>
            <person name="Hitch T.C.A."/>
            <person name="Clavel T."/>
        </authorList>
    </citation>
    <scope>NUCLEOTIDE SEQUENCE [LARGE SCALE GENOMIC DNA]</scope>
    <source>
        <strain evidence="2 3">CLA-JM-H7-B</strain>
    </source>
</reference>
<dbReference type="PANTHER" id="PTHR12110">
    <property type="entry name" value="HYDROXYPYRUVATE ISOMERASE"/>
    <property type="match status" value="1"/>
</dbReference>
<organism evidence="2 3">
    <name type="scientific">Faecalibacterium faecis</name>
    <dbReference type="NCBI Taxonomy" id="3133157"/>
    <lineage>
        <taxon>Bacteria</taxon>
        <taxon>Bacillati</taxon>
        <taxon>Bacillota</taxon>
        <taxon>Clostridia</taxon>
        <taxon>Eubacteriales</taxon>
        <taxon>Oscillospiraceae</taxon>
        <taxon>Faecalibacterium</taxon>
    </lineage>
</organism>
<dbReference type="EMBL" id="JBBMEP010000011">
    <property type="protein sequence ID" value="MEQ2377197.1"/>
    <property type="molecule type" value="Genomic_DNA"/>
</dbReference>
<accession>A0ABV1BPG6</accession>